<organism evidence="3 4">
    <name type="scientific">Oryza sativa subsp. japonica</name>
    <name type="common">Rice</name>
    <dbReference type="NCBI Taxonomy" id="39947"/>
    <lineage>
        <taxon>Eukaryota</taxon>
        <taxon>Viridiplantae</taxon>
        <taxon>Streptophyta</taxon>
        <taxon>Embryophyta</taxon>
        <taxon>Tracheophyta</taxon>
        <taxon>Spermatophyta</taxon>
        <taxon>Magnoliopsida</taxon>
        <taxon>Liliopsida</taxon>
        <taxon>Poales</taxon>
        <taxon>Poaceae</taxon>
        <taxon>BOP clade</taxon>
        <taxon>Oryzoideae</taxon>
        <taxon>Oryzeae</taxon>
        <taxon>Oryzinae</taxon>
        <taxon>Oryza</taxon>
        <taxon>Oryza sativa</taxon>
    </lineage>
</organism>
<feature type="chain" id="PRO_5006014776" evidence="2">
    <location>
        <begin position="19"/>
        <end position="191"/>
    </location>
</feature>
<feature type="signal peptide" evidence="2">
    <location>
        <begin position="1"/>
        <end position="18"/>
    </location>
</feature>
<dbReference type="InParanoid" id="A0A0N7KHL8"/>
<protein>
    <submittedName>
        <fullName evidence="3">Os03g0598150 protein</fullName>
    </submittedName>
</protein>
<evidence type="ECO:0000313" key="4">
    <source>
        <dbReference type="Proteomes" id="UP000059680"/>
    </source>
</evidence>
<accession>A0A0N7KHL8</accession>
<dbReference type="Proteomes" id="UP000059680">
    <property type="component" value="Chromosome 3"/>
</dbReference>
<evidence type="ECO:0000256" key="1">
    <source>
        <dbReference type="SAM" id="MobiDB-lite"/>
    </source>
</evidence>
<keyword evidence="2" id="KW-0732">Signal</keyword>
<evidence type="ECO:0000256" key="2">
    <source>
        <dbReference type="SAM" id="SignalP"/>
    </source>
</evidence>
<dbReference type="AlphaFoldDB" id="A0A0N7KHL8"/>
<dbReference type="EMBL" id="AP014959">
    <property type="protein sequence ID" value="BAS85177.1"/>
    <property type="molecule type" value="Genomic_DNA"/>
</dbReference>
<evidence type="ECO:0000313" key="3">
    <source>
        <dbReference type="EMBL" id="BAS85177.1"/>
    </source>
</evidence>
<proteinExistence type="predicted"/>
<name>A0A0N7KHL8_ORYSJ</name>
<sequence>MPHIEFLVSLIILGINICMENNIMQVCQGANRVEEKLRPVLASDGDHRVVLVIPIAHRHIGPLGLIRRMPMELLMVAIIQHHLVQPPLGVRAAGPRRHRHGRAAREVASPEKVGQPIPDPLEPVGVRDGRSGALIGDSHHGGSPGVMGPDLGADNVALEACKNCTDFREEAWPVSPCQLNDIVITRSSDIY</sequence>
<feature type="region of interest" description="Disordered" evidence="1">
    <location>
        <begin position="101"/>
        <end position="124"/>
    </location>
</feature>
<reference evidence="3 4" key="3">
    <citation type="journal article" date="2013" name="Rice">
        <title>Improvement of the Oryza sativa Nipponbare reference genome using next generation sequence and optical map data.</title>
        <authorList>
            <person name="Kawahara Y."/>
            <person name="de la Bastide M."/>
            <person name="Hamilton J.P."/>
            <person name="Kanamori H."/>
            <person name="McCombie W.R."/>
            <person name="Ouyang S."/>
            <person name="Schwartz D.C."/>
            <person name="Tanaka T."/>
            <person name="Wu J."/>
            <person name="Zhou S."/>
            <person name="Childs K.L."/>
            <person name="Davidson R.M."/>
            <person name="Lin H."/>
            <person name="Quesada-Ocampo L."/>
            <person name="Vaillancourt B."/>
            <person name="Sakai H."/>
            <person name="Lee S.S."/>
            <person name="Kim J."/>
            <person name="Numa H."/>
            <person name="Itoh T."/>
            <person name="Buell C.R."/>
            <person name="Matsumoto T."/>
        </authorList>
    </citation>
    <scope>NUCLEOTIDE SEQUENCE [LARGE SCALE GENOMIC DNA]</scope>
    <source>
        <strain evidence="4">cv. Nipponbare</strain>
    </source>
</reference>
<dbReference type="Gramene" id="Os03t0598150-00">
    <property type="protein sequence ID" value="Os03t0598150-00"/>
    <property type="gene ID" value="Os03g0598150"/>
</dbReference>
<dbReference type="PaxDb" id="39947-A0A0N7KHL8"/>
<keyword evidence="4" id="KW-1185">Reference proteome</keyword>
<reference evidence="3 4" key="2">
    <citation type="journal article" date="2013" name="Plant Cell Physiol.">
        <title>Rice Annotation Project Database (RAP-DB): an integrative and interactive database for rice genomics.</title>
        <authorList>
            <person name="Sakai H."/>
            <person name="Lee S.S."/>
            <person name="Tanaka T."/>
            <person name="Numa H."/>
            <person name="Kim J."/>
            <person name="Kawahara Y."/>
            <person name="Wakimoto H."/>
            <person name="Yang C.C."/>
            <person name="Iwamoto M."/>
            <person name="Abe T."/>
            <person name="Yamada Y."/>
            <person name="Muto A."/>
            <person name="Inokuchi H."/>
            <person name="Ikemura T."/>
            <person name="Matsumoto T."/>
            <person name="Sasaki T."/>
            <person name="Itoh T."/>
        </authorList>
    </citation>
    <scope>NUCLEOTIDE SEQUENCE [LARGE SCALE GENOMIC DNA]</scope>
    <source>
        <strain evidence="4">cv. Nipponbare</strain>
    </source>
</reference>
<gene>
    <name evidence="3" type="ordered locus">Os03g0598150</name>
    <name evidence="3" type="ORF">OSNPB_030598150</name>
</gene>
<reference evidence="4" key="1">
    <citation type="journal article" date="2005" name="Nature">
        <title>The map-based sequence of the rice genome.</title>
        <authorList>
            <consortium name="International rice genome sequencing project (IRGSP)"/>
            <person name="Matsumoto T."/>
            <person name="Wu J."/>
            <person name="Kanamori H."/>
            <person name="Katayose Y."/>
            <person name="Fujisawa M."/>
            <person name="Namiki N."/>
            <person name="Mizuno H."/>
            <person name="Yamamoto K."/>
            <person name="Antonio B.A."/>
            <person name="Baba T."/>
            <person name="Sakata K."/>
            <person name="Nagamura Y."/>
            <person name="Aoki H."/>
            <person name="Arikawa K."/>
            <person name="Arita K."/>
            <person name="Bito T."/>
            <person name="Chiden Y."/>
            <person name="Fujitsuka N."/>
            <person name="Fukunaka R."/>
            <person name="Hamada M."/>
            <person name="Harada C."/>
            <person name="Hayashi A."/>
            <person name="Hijishita S."/>
            <person name="Honda M."/>
            <person name="Hosokawa S."/>
            <person name="Ichikawa Y."/>
            <person name="Idonuma A."/>
            <person name="Iijima M."/>
            <person name="Ikeda M."/>
            <person name="Ikeno M."/>
            <person name="Ito K."/>
            <person name="Ito S."/>
            <person name="Ito T."/>
            <person name="Ito Y."/>
            <person name="Ito Y."/>
            <person name="Iwabuchi A."/>
            <person name="Kamiya K."/>
            <person name="Karasawa W."/>
            <person name="Kurita K."/>
            <person name="Katagiri S."/>
            <person name="Kikuta A."/>
            <person name="Kobayashi H."/>
            <person name="Kobayashi N."/>
            <person name="Machita K."/>
            <person name="Maehara T."/>
            <person name="Masukawa M."/>
            <person name="Mizubayashi T."/>
            <person name="Mukai Y."/>
            <person name="Nagasaki H."/>
            <person name="Nagata Y."/>
            <person name="Naito S."/>
            <person name="Nakashima M."/>
            <person name="Nakama Y."/>
            <person name="Nakamichi Y."/>
            <person name="Nakamura M."/>
            <person name="Meguro A."/>
            <person name="Negishi M."/>
            <person name="Ohta I."/>
            <person name="Ohta T."/>
            <person name="Okamoto M."/>
            <person name="Ono N."/>
            <person name="Saji S."/>
            <person name="Sakaguchi M."/>
            <person name="Sakai K."/>
            <person name="Shibata M."/>
            <person name="Shimokawa T."/>
            <person name="Song J."/>
            <person name="Takazaki Y."/>
            <person name="Terasawa K."/>
            <person name="Tsugane M."/>
            <person name="Tsuji K."/>
            <person name="Ueda S."/>
            <person name="Waki K."/>
            <person name="Yamagata H."/>
            <person name="Yamamoto M."/>
            <person name="Yamamoto S."/>
            <person name="Yamane H."/>
            <person name="Yoshiki S."/>
            <person name="Yoshihara R."/>
            <person name="Yukawa K."/>
            <person name="Zhong H."/>
            <person name="Yano M."/>
            <person name="Yuan Q."/>
            <person name="Ouyang S."/>
            <person name="Liu J."/>
            <person name="Jones K.M."/>
            <person name="Gansberger K."/>
            <person name="Moffat K."/>
            <person name="Hill J."/>
            <person name="Bera J."/>
            <person name="Fadrosh D."/>
            <person name="Jin S."/>
            <person name="Johri S."/>
            <person name="Kim M."/>
            <person name="Overton L."/>
            <person name="Reardon M."/>
            <person name="Tsitrin T."/>
            <person name="Vuong H."/>
            <person name="Weaver B."/>
            <person name="Ciecko A."/>
            <person name="Tallon L."/>
            <person name="Jackson J."/>
            <person name="Pai G."/>
            <person name="Aken S.V."/>
            <person name="Utterback T."/>
            <person name="Reidmuller S."/>
            <person name="Feldblyum T."/>
            <person name="Hsiao J."/>
            <person name="Zismann V."/>
            <person name="Iobst S."/>
            <person name="de Vazeille A.R."/>
            <person name="Buell C.R."/>
            <person name="Ying K."/>
            <person name="Li Y."/>
            <person name="Lu T."/>
            <person name="Huang Y."/>
            <person name="Zhao Q."/>
            <person name="Feng Q."/>
            <person name="Zhang L."/>
            <person name="Zhu J."/>
            <person name="Weng Q."/>
            <person name="Mu J."/>
            <person name="Lu Y."/>
            <person name="Fan D."/>
            <person name="Liu Y."/>
            <person name="Guan J."/>
            <person name="Zhang Y."/>
            <person name="Yu S."/>
            <person name="Liu X."/>
            <person name="Zhang Y."/>
            <person name="Hong G."/>
            <person name="Han B."/>
            <person name="Choisne N."/>
            <person name="Demange N."/>
            <person name="Orjeda G."/>
            <person name="Samain S."/>
            <person name="Cattolico L."/>
            <person name="Pelletier E."/>
            <person name="Couloux A."/>
            <person name="Segurens B."/>
            <person name="Wincker P."/>
            <person name="D'Hont A."/>
            <person name="Scarpelli C."/>
            <person name="Weissenbach J."/>
            <person name="Salanoubat M."/>
            <person name="Quetier F."/>
            <person name="Yu Y."/>
            <person name="Kim H.R."/>
            <person name="Rambo T."/>
            <person name="Currie J."/>
            <person name="Collura K."/>
            <person name="Luo M."/>
            <person name="Yang T."/>
            <person name="Ammiraju J.S.S."/>
            <person name="Engler F."/>
            <person name="Soderlund C."/>
            <person name="Wing R.A."/>
            <person name="Palmer L.E."/>
            <person name="de la Bastide M."/>
            <person name="Spiegel L."/>
            <person name="Nascimento L."/>
            <person name="Zutavern T."/>
            <person name="O'Shaughnessy A."/>
            <person name="Dike S."/>
            <person name="Dedhia N."/>
            <person name="Preston R."/>
            <person name="Balija V."/>
            <person name="McCombie W.R."/>
            <person name="Chow T."/>
            <person name="Chen H."/>
            <person name="Chung M."/>
            <person name="Chen C."/>
            <person name="Shaw J."/>
            <person name="Wu H."/>
            <person name="Hsiao K."/>
            <person name="Chao Y."/>
            <person name="Chu M."/>
            <person name="Cheng C."/>
            <person name="Hour A."/>
            <person name="Lee P."/>
            <person name="Lin S."/>
            <person name="Lin Y."/>
            <person name="Liou J."/>
            <person name="Liu S."/>
            <person name="Hsing Y."/>
            <person name="Raghuvanshi S."/>
            <person name="Mohanty A."/>
            <person name="Bharti A.K."/>
            <person name="Gaur A."/>
            <person name="Gupta V."/>
            <person name="Kumar D."/>
            <person name="Ravi V."/>
            <person name="Vij S."/>
            <person name="Kapur A."/>
            <person name="Khurana P."/>
            <person name="Khurana P."/>
            <person name="Khurana J.P."/>
            <person name="Tyagi A.K."/>
            <person name="Gaikwad K."/>
            <person name="Singh A."/>
            <person name="Dalal V."/>
            <person name="Srivastava S."/>
            <person name="Dixit A."/>
            <person name="Pal A.K."/>
            <person name="Ghazi I.A."/>
            <person name="Yadav M."/>
            <person name="Pandit A."/>
            <person name="Bhargava A."/>
            <person name="Sureshbabu K."/>
            <person name="Batra K."/>
            <person name="Sharma T.R."/>
            <person name="Mohapatra T."/>
            <person name="Singh N.K."/>
            <person name="Messing J."/>
            <person name="Nelson A.B."/>
            <person name="Fuks G."/>
            <person name="Kavchok S."/>
            <person name="Keizer G."/>
            <person name="Linton E."/>
            <person name="Llaca V."/>
            <person name="Song R."/>
            <person name="Tanyolac B."/>
            <person name="Young S."/>
            <person name="Ho-Il K."/>
            <person name="Hahn J.H."/>
            <person name="Sangsakoo G."/>
            <person name="Vanavichit A."/>
            <person name="de Mattos Luiz.A.T."/>
            <person name="Zimmer P.D."/>
            <person name="Malone G."/>
            <person name="Dellagostin O."/>
            <person name="de Oliveira A.C."/>
            <person name="Bevan M."/>
            <person name="Bancroft I."/>
            <person name="Minx P."/>
            <person name="Cordum H."/>
            <person name="Wilson R."/>
            <person name="Cheng Z."/>
            <person name="Jin W."/>
            <person name="Jiang J."/>
            <person name="Leong S.A."/>
            <person name="Iwama H."/>
            <person name="Gojobori T."/>
            <person name="Itoh T."/>
            <person name="Niimura Y."/>
            <person name="Fujii Y."/>
            <person name="Habara T."/>
            <person name="Sakai H."/>
            <person name="Sato Y."/>
            <person name="Wilson G."/>
            <person name="Kumar K."/>
            <person name="McCouch S."/>
            <person name="Juretic N."/>
            <person name="Hoen D."/>
            <person name="Wright S."/>
            <person name="Bruskiewich R."/>
            <person name="Bureau T."/>
            <person name="Miyao A."/>
            <person name="Hirochika H."/>
            <person name="Nishikawa T."/>
            <person name="Kadowaki K."/>
            <person name="Sugiura M."/>
            <person name="Burr B."/>
            <person name="Sasaki T."/>
        </authorList>
    </citation>
    <scope>NUCLEOTIDE SEQUENCE [LARGE SCALE GENOMIC DNA]</scope>
    <source>
        <strain evidence="4">cv. Nipponbare</strain>
    </source>
</reference>